<dbReference type="PROSITE" id="PS50929">
    <property type="entry name" value="ABC_TM1F"/>
    <property type="match status" value="1"/>
</dbReference>
<keyword evidence="8 9" id="KW-0472">Membrane</keyword>
<evidence type="ECO:0000256" key="8">
    <source>
        <dbReference type="ARBA" id="ARBA00023136"/>
    </source>
</evidence>
<dbReference type="InterPro" id="IPR003593">
    <property type="entry name" value="AAA+_ATPase"/>
</dbReference>
<name>A0A6J6GF44_9ZZZZ</name>
<dbReference type="PROSITE" id="PS00211">
    <property type="entry name" value="ABC_TRANSPORTER_1"/>
    <property type="match status" value="1"/>
</dbReference>
<evidence type="ECO:0000256" key="5">
    <source>
        <dbReference type="ARBA" id="ARBA00022741"/>
    </source>
</evidence>
<dbReference type="InterPro" id="IPR003439">
    <property type="entry name" value="ABC_transporter-like_ATP-bd"/>
</dbReference>
<dbReference type="PANTHER" id="PTHR43394:SF1">
    <property type="entry name" value="ATP-BINDING CASSETTE SUB-FAMILY B MEMBER 10, MITOCHONDRIAL"/>
    <property type="match status" value="1"/>
</dbReference>
<keyword evidence="3" id="KW-1003">Cell membrane</keyword>
<keyword evidence="5" id="KW-0547">Nucleotide-binding</keyword>
<dbReference type="Pfam" id="PF00005">
    <property type="entry name" value="ABC_tran"/>
    <property type="match status" value="1"/>
</dbReference>
<evidence type="ECO:0000256" key="2">
    <source>
        <dbReference type="ARBA" id="ARBA00022448"/>
    </source>
</evidence>
<dbReference type="FunFam" id="3.40.50.300:FF:000221">
    <property type="entry name" value="Multidrug ABC transporter ATP-binding protein"/>
    <property type="match status" value="1"/>
</dbReference>
<comment type="subcellular location">
    <subcellularLocation>
        <location evidence="1">Cell membrane</location>
        <topology evidence="1">Multi-pass membrane protein</topology>
    </subcellularLocation>
</comment>
<feature type="domain" description="ABC transporter" evidence="10">
    <location>
        <begin position="351"/>
        <end position="586"/>
    </location>
</feature>
<sequence>MPQIANDPLERKYRGESPIRTLFALFAPEKRNIGISSIFYIMKQSPAWLFPLVTANMIDIVVYKKPLWQLFANAIFIGFLTFQNWPNHVLFVKYLSRANRTIEIKLRSALAARLQQLSISYHLRTSAGMLQTKVLRDVENIQQMIANLGESGWGAINMLVMSIVITSFRAPQFLPFFFIVIPLVSILIIRMRNTLNVKNREFREEIEVMSSRVNEMTTLLPITRAHGLEDDALRRVGETFSKVRFAGTRLDLVNANFGSLSWVIFQMANFSCLTFACWASYTGRLSITPGDVVMLSAYFTSIVNAIIALTSLGAIISKGLQSVRSLGEILESPDVETNEGKTFVSKVTGEIVFHNVSYKYLGSEKHAVSNLDLTVPPGETIALVGSSGSGKSTLINLVIGFVRPTSGYITCDNHRLESLDMRTLRKFISVVPQETVLFNASIRENISYGLPDVTDAEIANALSMANAQEFIDQMPEGLDTEIGERGASLSGGQRQRLAIARAIIRDPKILILDEATSALDTESELLIQDAISKLRKDRTTFIVAHRLSTVRDADRIAVMENGRIVEIGTHNQLIEQSGRYKELVNTQNVLS</sequence>
<dbReference type="EMBL" id="CAFBLI010000031">
    <property type="protein sequence ID" value="CAB4864079.1"/>
    <property type="molecule type" value="Genomic_DNA"/>
</dbReference>
<reference evidence="12" key="1">
    <citation type="submission" date="2020-05" db="EMBL/GenBank/DDBJ databases">
        <authorList>
            <person name="Chiriac C."/>
            <person name="Salcher M."/>
            <person name="Ghai R."/>
            <person name="Kavagutti S V."/>
        </authorList>
    </citation>
    <scope>NUCLEOTIDE SEQUENCE</scope>
</reference>
<evidence type="ECO:0000259" key="10">
    <source>
        <dbReference type="PROSITE" id="PS50893"/>
    </source>
</evidence>
<dbReference type="InterPro" id="IPR039421">
    <property type="entry name" value="Type_1_exporter"/>
</dbReference>
<dbReference type="Gene3D" id="3.40.50.300">
    <property type="entry name" value="P-loop containing nucleotide triphosphate hydrolases"/>
    <property type="match status" value="1"/>
</dbReference>
<dbReference type="EMBL" id="CAEZUJ010000017">
    <property type="protein sequence ID" value="CAB4598253.1"/>
    <property type="molecule type" value="Genomic_DNA"/>
</dbReference>
<accession>A0A6J6GF44</accession>
<evidence type="ECO:0000313" key="13">
    <source>
        <dbReference type="EMBL" id="CAB4691769.1"/>
    </source>
</evidence>
<feature type="transmembrane region" description="Helical" evidence="9">
    <location>
        <begin position="293"/>
        <end position="316"/>
    </location>
</feature>
<gene>
    <name evidence="12" type="ORF">UFOPK1811_00615</name>
    <name evidence="13" type="ORF">UFOPK2360_01184</name>
    <name evidence="14" type="ORF">UFOPK3306_00582</name>
</gene>
<evidence type="ECO:0000313" key="14">
    <source>
        <dbReference type="EMBL" id="CAB4864079.1"/>
    </source>
</evidence>
<feature type="domain" description="ABC transmembrane type-1" evidence="11">
    <location>
        <begin position="49"/>
        <end position="318"/>
    </location>
</feature>
<keyword evidence="6" id="KW-0067">ATP-binding</keyword>
<dbReference type="InterPro" id="IPR017871">
    <property type="entry name" value="ABC_transporter-like_CS"/>
</dbReference>
<dbReference type="AlphaFoldDB" id="A0A6J6GF44"/>
<keyword evidence="4 9" id="KW-0812">Transmembrane</keyword>
<dbReference type="PROSITE" id="PS50893">
    <property type="entry name" value="ABC_TRANSPORTER_2"/>
    <property type="match status" value="1"/>
</dbReference>
<dbReference type="GO" id="GO:0005524">
    <property type="term" value="F:ATP binding"/>
    <property type="evidence" value="ECO:0007669"/>
    <property type="project" value="UniProtKB-KW"/>
</dbReference>
<dbReference type="SUPFAM" id="SSF52540">
    <property type="entry name" value="P-loop containing nucleoside triphosphate hydrolases"/>
    <property type="match status" value="1"/>
</dbReference>
<feature type="transmembrane region" description="Helical" evidence="9">
    <location>
        <begin position="173"/>
        <end position="191"/>
    </location>
</feature>
<evidence type="ECO:0000259" key="11">
    <source>
        <dbReference type="PROSITE" id="PS50929"/>
    </source>
</evidence>
<evidence type="ECO:0000256" key="6">
    <source>
        <dbReference type="ARBA" id="ARBA00022840"/>
    </source>
</evidence>
<dbReference type="SMART" id="SM00382">
    <property type="entry name" value="AAA"/>
    <property type="match status" value="1"/>
</dbReference>
<proteinExistence type="predicted"/>
<dbReference type="GO" id="GO:0016887">
    <property type="term" value="F:ATP hydrolysis activity"/>
    <property type="evidence" value="ECO:0007669"/>
    <property type="project" value="InterPro"/>
</dbReference>
<keyword evidence="7 9" id="KW-1133">Transmembrane helix</keyword>
<dbReference type="EMBL" id="CAEZXH010000090">
    <property type="protein sequence ID" value="CAB4691769.1"/>
    <property type="molecule type" value="Genomic_DNA"/>
</dbReference>
<feature type="transmembrane region" description="Helical" evidence="9">
    <location>
        <begin position="259"/>
        <end position="281"/>
    </location>
</feature>
<dbReference type="PANTHER" id="PTHR43394">
    <property type="entry name" value="ATP-DEPENDENT PERMEASE MDL1, MITOCHONDRIAL"/>
    <property type="match status" value="1"/>
</dbReference>
<dbReference type="CDD" id="cd07346">
    <property type="entry name" value="ABC_6TM_exporters"/>
    <property type="match status" value="1"/>
</dbReference>
<feature type="transmembrane region" description="Helical" evidence="9">
    <location>
        <begin position="67"/>
        <end position="85"/>
    </location>
</feature>
<dbReference type="InterPro" id="IPR011527">
    <property type="entry name" value="ABC1_TM_dom"/>
</dbReference>
<organism evidence="12">
    <name type="scientific">freshwater metagenome</name>
    <dbReference type="NCBI Taxonomy" id="449393"/>
    <lineage>
        <taxon>unclassified sequences</taxon>
        <taxon>metagenomes</taxon>
        <taxon>ecological metagenomes</taxon>
    </lineage>
</organism>
<evidence type="ECO:0000256" key="3">
    <source>
        <dbReference type="ARBA" id="ARBA00022475"/>
    </source>
</evidence>
<dbReference type="InterPro" id="IPR027417">
    <property type="entry name" value="P-loop_NTPase"/>
</dbReference>
<dbReference type="InterPro" id="IPR036640">
    <property type="entry name" value="ABC1_TM_sf"/>
</dbReference>
<dbReference type="SUPFAM" id="SSF90123">
    <property type="entry name" value="ABC transporter transmembrane region"/>
    <property type="match status" value="1"/>
</dbReference>
<protein>
    <submittedName>
        <fullName evidence="12">Unannotated protein</fullName>
    </submittedName>
</protein>
<dbReference type="GO" id="GO:0005886">
    <property type="term" value="C:plasma membrane"/>
    <property type="evidence" value="ECO:0007669"/>
    <property type="project" value="UniProtKB-SubCell"/>
</dbReference>
<dbReference type="Gene3D" id="1.20.1560.10">
    <property type="entry name" value="ABC transporter type 1, transmembrane domain"/>
    <property type="match status" value="1"/>
</dbReference>
<dbReference type="Pfam" id="PF00664">
    <property type="entry name" value="ABC_membrane"/>
    <property type="match status" value="1"/>
</dbReference>
<evidence type="ECO:0000256" key="1">
    <source>
        <dbReference type="ARBA" id="ARBA00004651"/>
    </source>
</evidence>
<evidence type="ECO:0000256" key="7">
    <source>
        <dbReference type="ARBA" id="ARBA00022989"/>
    </source>
</evidence>
<dbReference type="GO" id="GO:0015421">
    <property type="term" value="F:ABC-type oligopeptide transporter activity"/>
    <property type="evidence" value="ECO:0007669"/>
    <property type="project" value="TreeGrafter"/>
</dbReference>
<evidence type="ECO:0000256" key="4">
    <source>
        <dbReference type="ARBA" id="ARBA00022692"/>
    </source>
</evidence>
<keyword evidence="2" id="KW-0813">Transport</keyword>
<evidence type="ECO:0000256" key="9">
    <source>
        <dbReference type="SAM" id="Phobius"/>
    </source>
</evidence>
<evidence type="ECO:0000313" key="12">
    <source>
        <dbReference type="EMBL" id="CAB4598253.1"/>
    </source>
</evidence>